<dbReference type="EMBL" id="JANFNH010000009">
    <property type="protein sequence ID" value="MCQ4042783.1"/>
    <property type="molecule type" value="Genomic_DNA"/>
</dbReference>
<reference evidence="3 4" key="1">
    <citation type="submission" date="2022-06" db="EMBL/GenBank/DDBJ databases">
        <title>Draft genome sequence of type strain Streptomyces rubrisoli DSM 42083.</title>
        <authorList>
            <person name="Duangmal K."/>
            <person name="Klaysubun C."/>
        </authorList>
    </citation>
    <scope>NUCLEOTIDE SEQUENCE [LARGE SCALE GENOMIC DNA]</scope>
    <source>
        <strain evidence="3 4">DSM 42083</strain>
    </source>
</reference>
<accession>A0ABT1PE91</accession>
<feature type="domain" description="Nitroreductase" evidence="2">
    <location>
        <begin position="405"/>
        <end position="538"/>
    </location>
</feature>
<dbReference type="InterPro" id="IPR029479">
    <property type="entry name" value="Nitroreductase"/>
</dbReference>
<sequence length="550" mass="57603">MSGPGPRFCQSLAVATASDTLVIDGAVRRHSFTGKSVSTALLPLLPLLDGRRDTRALAAAAGLTAPVVEQVVELLDECGLLEYVSPQPTRPLAAPGHVRDYLSRTLGAVVGHRSAEEVVHVLAGSAAVIVGRSPAADLLADDLAEVGVGRLTRLSHPASTAHGLSRLLTADRSQLVVVFDDEDRAAPLRELVTVCAPTATPVLRCAVDTGVVQFGPLFLDGFTACPDCFHRGLQEFHAAVAAPAPLAAPNGRPEALAHALLAALAADQVLAVLAGLTEPTAFRTMTTVDVLGLAREQLLVTPYPDCARCLGSAAGGGSFGPAHIYEWQMERPPRRLASAGRVARADQERYAQLQRSRPDFPLSPRRALPSDRPSDSAHPAPLLSAIAAILRRTAGRRPSEGQPLARWTASGGNLGSVEAYVIAEDGLFDLPGAVVRYDDQSDEAVAVHAEPVSMEACLADSGLPAEGVRAVVVLVASVGRLGAKYGRFAHRLAHLDAGCAAVSLAVAAAEQGLAAVFAPAWRADLAELLELHSDRELVTALVTLRTPQER</sequence>
<protein>
    <submittedName>
        <fullName evidence="3">Nitroreductase family protein</fullName>
    </submittedName>
</protein>
<evidence type="ECO:0000313" key="3">
    <source>
        <dbReference type="EMBL" id="MCQ4042783.1"/>
    </source>
</evidence>
<dbReference type="Pfam" id="PF00881">
    <property type="entry name" value="Nitroreductase"/>
    <property type="match status" value="1"/>
</dbReference>
<dbReference type="SUPFAM" id="SSF55469">
    <property type="entry name" value="FMN-dependent nitroreductase-like"/>
    <property type="match status" value="1"/>
</dbReference>
<dbReference type="Gene3D" id="3.40.109.10">
    <property type="entry name" value="NADH Oxidase"/>
    <property type="match status" value="1"/>
</dbReference>
<comment type="caution">
    <text evidence="3">The sequence shown here is derived from an EMBL/GenBank/DDBJ whole genome shotgun (WGS) entry which is preliminary data.</text>
</comment>
<gene>
    <name evidence="3" type="ORF">NON19_12280</name>
</gene>
<proteinExistence type="predicted"/>
<name>A0ABT1PE91_9ACTN</name>
<organism evidence="3 4">
    <name type="scientific">Streptantibioticus rubrisoli</name>
    <dbReference type="NCBI Taxonomy" id="1387313"/>
    <lineage>
        <taxon>Bacteria</taxon>
        <taxon>Bacillati</taxon>
        <taxon>Actinomycetota</taxon>
        <taxon>Actinomycetes</taxon>
        <taxon>Kitasatosporales</taxon>
        <taxon>Streptomycetaceae</taxon>
        <taxon>Streptantibioticus</taxon>
    </lineage>
</organism>
<keyword evidence="4" id="KW-1185">Reference proteome</keyword>
<dbReference type="Proteomes" id="UP001206206">
    <property type="component" value="Unassembled WGS sequence"/>
</dbReference>
<dbReference type="InterPro" id="IPR000415">
    <property type="entry name" value="Nitroreductase-like"/>
</dbReference>
<feature type="region of interest" description="Disordered" evidence="1">
    <location>
        <begin position="353"/>
        <end position="379"/>
    </location>
</feature>
<dbReference type="Gene3D" id="3.40.50.720">
    <property type="entry name" value="NAD(P)-binding Rossmann-like Domain"/>
    <property type="match status" value="1"/>
</dbReference>
<evidence type="ECO:0000259" key="2">
    <source>
        <dbReference type="Pfam" id="PF00881"/>
    </source>
</evidence>
<evidence type="ECO:0000313" key="4">
    <source>
        <dbReference type="Proteomes" id="UP001206206"/>
    </source>
</evidence>
<dbReference type="RefSeq" id="WP_255927285.1">
    <property type="nucleotide sequence ID" value="NZ_JANFNH010000009.1"/>
</dbReference>
<evidence type="ECO:0000256" key="1">
    <source>
        <dbReference type="SAM" id="MobiDB-lite"/>
    </source>
</evidence>